<name>A0AAC8XWP8_AGGAC</name>
<dbReference type="EMBL" id="CP012959">
    <property type="protein sequence ID" value="AMQ93325.1"/>
    <property type="molecule type" value="Genomic_DNA"/>
</dbReference>
<organism evidence="2 3">
    <name type="scientific">Aggregatibacter actinomycetemcomitans</name>
    <name type="common">Actinobacillus actinomycetemcomitans</name>
    <name type="synonym">Haemophilus actinomycetemcomitans</name>
    <dbReference type="NCBI Taxonomy" id="714"/>
    <lineage>
        <taxon>Bacteria</taxon>
        <taxon>Pseudomonadati</taxon>
        <taxon>Pseudomonadota</taxon>
        <taxon>Gammaproteobacteria</taxon>
        <taxon>Pasteurellales</taxon>
        <taxon>Pasteurellaceae</taxon>
        <taxon>Aggregatibacter</taxon>
    </lineage>
</organism>
<dbReference type="Proteomes" id="UP000072236">
    <property type="component" value="Chromosome"/>
</dbReference>
<evidence type="ECO:0000313" key="3">
    <source>
        <dbReference type="Proteomes" id="UP000072236"/>
    </source>
</evidence>
<accession>A0AAC8XWP8</accession>
<proteinExistence type="predicted"/>
<keyword evidence="1" id="KW-1133">Transmembrane helix</keyword>
<reference evidence="2 3" key="1">
    <citation type="submission" date="2015-10" db="EMBL/GenBank/DDBJ databases">
        <title>Tn-seq of a polymicrobial infection.</title>
        <authorList>
            <person name="Stacy A."/>
            <person name="Rumbaugh K.P."/>
            <person name="Whiteley M."/>
        </authorList>
    </citation>
    <scope>NUCLEOTIDE SEQUENCE [LARGE SCALE GENOMIC DNA]</scope>
    <source>
        <strain evidence="2 3">624</strain>
    </source>
</reference>
<evidence type="ECO:0000256" key="1">
    <source>
        <dbReference type="SAM" id="Phobius"/>
    </source>
</evidence>
<sequence length="91" mass="11047">MNFRNSVKLLQMAFYLIPEILNFVNMVMIFRKMRTMIYAKMTKFAYIKHIIIRISICVDAKTATWHLPLRANFYRLQFHLQTLLNEDLFDK</sequence>
<keyword evidence="1" id="KW-0812">Transmembrane</keyword>
<feature type="transmembrane region" description="Helical" evidence="1">
    <location>
        <begin position="12"/>
        <end position="30"/>
    </location>
</feature>
<gene>
    <name evidence="2" type="ORF">ACT75_01705</name>
</gene>
<dbReference type="AlphaFoldDB" id="A0AAC8XWP8"/>
<protein>
    <submittedName>
        <fullName evidence="2">Uncharacterized protein</fullName>
    </submittedName>
</protein>
<dbReference type="KEGG" id="aact:ACT75_01705"/>
<keyword evidence="1" id="KW-0472">Membrane</keyword>
<evidence type="ECO:0000313" key="2">
    <source>
        <dbReference type="EMBL" id="AMQ93325.1"/>
    </source>
</evidence>